<accession>A0A3G5A025</accession>
<organism evidence="1">
    <name type="scientific">Harvfovirus sp</name>
    <dbReference type="NCBI Taxonomy" id="2487768"/>
    <lineage>
        <taxon>Viruses</taxon>
        <taxon>Varidnaviria</taxon>
        <taxon>Bamfordvirae</taxon>
        <taxon>Nucleocytoviricota</taxon>
        <taxon>Megaviricetes</taxon>
        <taxon>Imitervirales</taxon>
        <taxon>Mimiviridae</taxon>
        <taxon>Klosneuvirinae</taxon>
    </lineage>
</organism>
<protein>
    <submittedName>
        <fullName evidence="1">Uncharacterized protein</fullName>
    </submittedName>
</protein>
<gene>
    <name evidence="1" type="ORF">Harvfovirus2_58</name>
</gene>
<reference evidence="1" key="1">
    <citation type="submission" date="2018-10" db="EMBL/GenBank/DDBJ databases">
        <title>Hidden diversity of soil giant viruses.</title>
        <authorList>
            <person name="Schulz F."/>
            <person name="Alteio L."/>
            <person name="Goudeau D."/>
            <person name="Ryan E.M."/>
            <person name="Malmstrom R.R."/>
            <person name="Blanchard J."/>
            <person name="Woyke T."/>
        </authorList>
    </citation>
    <scope>NUCLEOTIDE SEQUENCE</scope>
    <source>
        <strain evidence="1">HAV1</strain>
    </source>
</reference>
<sequence length="144" mass="16959">MAKYEWKVFDLAKINKISVVDIISDQKQFSEIIYKDVRYPIECVFNSDGTCVESRCGSENQFMGSKNMMITTFDQIVDENPQWTIIVETEKIRFVVMVTIYHTKLGEFTNIMDQYDTLEANEHGYQEVYKTEKQLKFVSCIYNN</sequence>
<proteinExistence type="predicted"/>
<evidence type="ECO:0000313" key="1">
    <source>
        <dbReference type="EMBL" id="AYV80528.1"/>
    </source>
</evidence>
<name>A0A3G5A025_9VIRU</name>
<dbReference type="EMBL" id="MK072244">
    <property type="protein sequence ID" value="AYV80528.1"/>
    <property type="molecule type" value="Genomic_DNA"/>
</dbReference>